<keyword evidence="2" id="KW-0479">Metal-binding</keyword>
<dbReference type="AlphaFoldDB" id="A0A0F9QCH6"/>
<reference evidence="7" key="1">
    <citation type="journal article" date="2015" name="Nature">
        <title>Complex archaea that bridge the gap between prokaryotes and eukaryotes.</title>
        <authorList>
            <person name="Spang A."/>
            <person name="Saw J.H."/>
            <person name="Jorgensen S.L."/>
            <person name="Zaremba-Niedzwiedzka K."/>
            <person name="Martijn J."/>
            <person name="Lind A.E."/>
            <person name="van Eijk R."/>
            <person name="Schleper C."/>
            <person name="Guy L."/>
            <person name="Ettema T.J."/>
        </authorList>
    </citation>
    <scope>NUCLEOTIDE SEQUENCE</scope>
</reference>
<feature type="domain" description="Cysteine-rich" evidence="6">
    <location>
        <begin position="5"/>
        <end position="85"/>
    </location>
</feature>
<organism evidence="7">
    <name type="scientific">marine sediment metagenome</name>
    <dbReference type="NCBI Taxonomy" id="412755"/>
    <lineage>
        <taxon>unclassified sequences</taxon>
        <taxon>metagenomes</taxon>
        <taxon>ecological metagenomes</taxon>
    </lineage>
</organism>
<evidence type="ECO:0000313" key="7">
    <source>
        <dbReference type="EMBL" id="KKN10921.1"/>
    </source>
</evidence>
<protein>
    <recommendedName>
        <fullName evidence="6">Cysteine-rich domain-containing protein</fullName>
    </recommendedName>
</protein>
<dbReference type="GO" id="GO:0005886">
    <property type="term" value="C:plasma membrane"/>
    <property type="evidence" value="ECO:0007669"/>
    <property type="project" value="TreeGrafter"/>
</dbReference>
<keyword evidence="5" id="KW-0411">Iron-sulfur</keyword>
<dbReference type="PANTHER" id="PTHR43255:SF1">
    <property type="entry name" value="IRON-SULFUR-BINDING OXIDOREDUCTASE FADF-RELATED"/>
    <property type="match status" value="1"/>
</dbReference>
<evidence type="ECO:0000256" key="3">
    <source>
        <dbReference type="ARBA" id="ARBA00023002"/>
    </source>
</evidence>
<name>A0A0F9QCH6_9ZZZZ</name>
<keyword evidence="3" id="KW-0560">Oxidoreductase</keyword>
<gene>
    <name evidence="7" type="ORF">LCGC14_1031730</name>
</gene>
<dbReference type="GO" id="GO:0016491">
    <property type="term" value="F:oxidoreductase activity"/>
    <property type="evidence" value="ECO:0007669"/>
    <property type="project" value="UniProtKB-KW"/>
</dbReference>
<evidence type="ECO:0000256" key="1">
    <source>
        <dbReference type="ARBA" id="ARBA00022485"/>
    </source>
</evidence>
<sequence>MTKLIYLGCFSKEHYKSTCENAIKLIKFLDSEYQILNDAPCCGSLAYHVSSDEELRSHVKYVNTWFNDNNITNIVVICAGCYNYFNKYYNQFLEADFQVDTKHLLQFLNAPENLKKLNLKYSGKKLAVNYHDACHLRNAVKPIIEEPRNILNSIENIELKEMANNKFNSLCCGSGGGVYSSFKENSNYNSKSIFNQMKMTKALITACPFCYSALNRIRKENNIKKPVIKFEDFILNLLEGVDPIK</sequence>
<keyword evidence="1" id="KW-0004">4Fe-4S</keyword>
<dbReference type="GO" id="GO:0046872">
    <property type="term" value="F:metal ion binding"/>
    <property type="evidence" value="ECO:0007669"/>
    <property type="project" value="UniProtKB-KW"/>
</dbReference>
<feature type="domain" description="Cysteine-rich" evidence="6">
    <location>
        <begin position="128"/>
        <end position="214"/>
    </location>
</feature>
<proteinExistence type="predicted"/>
<dbReference type="Pfam" id="PF02754">
    <property type="entry name" value="CCG"/>
    <property type="match status" value="2"/>
</dbReference>
<evidence type="ECO:0000256" key="4">
    <source>
        <dbReference type="ARBA" id="ARBA00023004"/>
    </source>
</evidence>
<dbReference type="InterPro" id="IPR051460">
    <property type="entry name" value="HdrC_iron-sulfur_subunit"/>
</dbReference>
<evidence type="ECO:0000259" key="6">
    <source>
        <dbReference type="Pfam" id="PF02754"/>
    </source>
</evidence>
<accession>A0A0F9QCH6</accession>
<comment type="caution">
    <text evidence="7">The sequence shown here is derived from an EMBL/GenBank/DDBJ whole genome shotgun (WGS) entry which is preliminary data.</text>
</comment>
<dbReference type="EMBL" id="LAZR01004192">
    <property type="protein sequence ID" value="KKN10921.1"/>
    <property type="molecule type" value="Genomic_DNA"/>
</dbReference>
<evidence type="ECO:0000256" key="2">
    <source>
        <dbReference type="ARBA" id="ARBA00022723"/>
    </source>
</evidence>
<dbReference type="InterPro" id="IPR004017">
    <property type="entry name" value="Cys_rich_dom"/>
</dbReference>
<dbReference type="GO" id="GO:0051539">
    <property type="term" value="F:4 iron, 4 sulfur cluster binding"/>
    <property type="evidence" value="ECO:0007669"/>
    <property type="project" value="UniProtKB-KW"/>
</dbReference>
<keyword evidence="4" id="KW-0408">Iron</keyword>
<dbReference type="PANTHER" id="PTHR43255">
    <property type="entry name" value="IRON-SULFUR-BINDING OXIDOREDUCTASE FADF-RELATED-RELATED"/>
    <property type="match status" value="1"/>
</dbReference>
<evidence type="ECO:0000256" key="5">
    <source>
        <dbReference type="ARBA" id="ARBA00023014"/>
    </source>
</evidence>